<name>A0A0F9TBI5_9ZZZZ</name>
<comment type="caution">
    <text evidence="2">The sequence shown here is derived from an EMBL/GenBank/DDBJ whole genome shotgun (WGS) entry which is preliminary data.</text>
</comment>
<accession>A0A0F9TBI5</accession>
<organism evidence="2">
    <name type="scientific">marine sediment metagenome</name>
    <dbReference type="NCBI Taxonomy" id="412755"/>
    <lineage>
        <taxon>unclassified sequences</taxon>
        <taxon>metagenomes</taxon>
        <taxon>ecological metagenomes</taxon>
    </lineage>
</organism>
<feature type="region of interest" description="Disordered" evidence="1">
    <location>
        <begin position="75"/>
        <end position="116"/>
    </location>
</feature>
<gene>
    <name evidence="2" type="ORF">LCGC14_0412530</name>
</gene>
<dbReference type="AlphaFoldDB" id="A0A0F9TBI5"/>
<evidence type="ECO:0000256" key="1">
    <source>
        <dbReference type="SAM" id="MobiDB-lite"/>
    </source>
</evidence>
<protein>
    <submittedName>
        <fullName evidence="2">Uncharacterized protein</fullName>
    </submittedName>
</protein>
<proteinExistence type="predicted"/>
<reference evidence="2" key="1">
    <citation type="journal article" date="2015" name="Nature">
        <title>Complex archaea that bridge the gap between prokaryotes and eukaryotes.</title>
        <authorList>
            <person name="Spang A."/>
            <person name="Saw J.H."/>
            <person name="Jorgensen S.L."/>
            <person name="Zaremba-Niedzwiedzka K."/>
            <person name="Martijn J."/>
            <person name="Lind A.E."/>
            <person name="van Eijk R."/>
            <person name="Schleper C."/>
            <person name="Guy L."/>
            <person name="Ettema T.J."/>
        </authorList>
    </citation>
    <scope>NUCLEOTIDE SEQUENCE</scope>
</reference>
<dbReference type="EMBL" id="LAZR01000365">
    <property type="protein sequence ID" value="KKN72302.1"/>
    <property type="molecule type" value="Genomic_DNA"/>
</dbReference>
<sequence>MTRAKPSPAVKITLDDLPPYPIQVSKALSIADLQSVKDHCDERRIDYAVYRTGSIDGRKFTLWRAFDSRRDLLEPDAEESTQRTQQRARIDRMTVNLKKHPGESRRVETHKPARTR</sequence>
<feature type="compositionally biased region" description="Basic and acidic residues" evidence="1">
    <location>
        <begin position="100"/>
        <end position="116"/>
    </location>
</feature>
<evidence type="ECO:0000313" key="2">
    <source>
        <dbReference type="EMBL" id="KKN72302.1"/>
    </source>
</evidence>